<dbReference type="EMBL" id="JAPFFJ010000013">
    <property type="protein sequence ID" value="KAJ6412410.1"/>
    <property type="molecule type" value="Genomic_DNA"/>
</dbReference>
<protein>
    <submittedName>
        <fullName evidence="1">Uncharacterized protein</fullName>
    </submittedName>
</protein>
<dbReference type="Proteomes" id="UP001162972">
    <property type="component" value="Chromosome 5"/>
</dbReference>
<name>A0AAD6JY04_9ROSI</name>
<proteinExistence type="predicted"/>
<dbReference type="PANTHER" id="PTHR33321">
    <property type="match status" value="1"/>
</dbReference>
<keyword evidence="2" id="KW-1185">Reference proteome</keyword>
<dbReference type="InterPro" id="IPR007541">
    <property type="entry name" value="Uncharacterised_BSP"/>
</dbReference>
<dbReference type="AlphaFoldDB" id="A0AAD6JY04"/>
<dbReference type="Pfam" id="PF04450">
    <property type="entry name" value="BSP"/>
    <property type="match status" value="1"/>
</dbReference>
<evidence type="ECO:0000313" key="2">
    <source>
        <dbReference type="Proteomes" id="UP001162972"/>
    </source>
</evidence>
<sequence length="315" mass="35580">MCGSYPLLRFHILRLLIFARVLQWKILTLFQPILTATASTTTTSSSFDDTDADDIKPWSSNCSIIFRILLITSIGIISIWANYEASKGFGITLINDAKDSAEGKRFTLSYISNDKATRIILNTSFFVENLLYPSINATKKQVIRHVTLRLASISLPDLVTVDTNTNNEFVITMSPSILPDRPKNLDHAITSIVLRGMVRVWTWNSEPRAPEWLLDGMVEYINGLAGFGPVRNLGGHEPLDDQFGKFCFGDRDPMVVAQVLRYCERHEKGFIHRLNKALREDHRWIDRTVEDVLGISVQNPCDLYKNTSSQGLSTL</sequence>
<reference evidence="1 2" key="1">
    <citation type="journal article" date="2023" name="Int. J. Mol. Sci.">
        <title>De Novo Assembly and Annotation of 11 Diverse Shrub Willow (Salix) Genomes Reveals Novel Gene Organization in Sex-Linked Regions.</title>
        <authorList>
            <person name="Hyden B."/>
            <person name="Feng K."/>
            <person name="Yates T.B."/>
            <person name="Jawdy S."/>
            <person name="Cereghino C."/>
            <person name="Smart L.B."/>
            <person name="Muchero W."/>
        </authorList>
    </citation>
    <scope>NUCLEOTIDE SEQUENCE [LARGE SCALE GENOMIC DNA]</scope>
    <source>
        <tissue evidence="1">Shoot tip</tissue>
    </source>
</reference>
<comment type="caution">
    <text evidence="1">The sequence shown here is derived from an EMBL/GenBank/DDBJ whole genome shotgun (WGS) entry which is preliminary data.</text>
</comment>
<organism evidence="1 2">
    <name type="scientific">Salix udensis</name>
    <dbReference type="NCBI Taxonomy" id="889485"/>
    <lineage>
        <taxon>Eukaryota</taxon>
        <taxon>Viridiplantae</taxon>
        <taxon>Streptophyta</taxon>
        <taxon>Embryophyta</taxon>
        <taxon>Tracheophyta</taxon>
        <taxon>Spermatophyta</taxon>
        <taxon>Magnoliopsida</taxon>
        <taxon>eudicotyledons</taxon>
        <taxon>Gunneridae</taxon>
        <taxon>Pentapetalae</taxon>
        <taxon>rosids</taxon>
        <taxon>fabids</taxon>
        <taxon>Malpighiales</taxon>
        <taxon>Salicaceae</taxon>
        <taxon>Saliceae</taxon>
        <taxon>Salix</taxon>
    </lineage>
</organism>
<evidence type="ECO:0000313" key="1">
    <source>
        <dbReference type="EMBL" id="KAJ6412410.1"/>
    </source>
</evidence>
<dbReference type="PANTHER" id="PTHR33321:SF3">
    <property type="entry name" value="OS05G0582000 PROTEIN"/>
    <property type="match status" value="1"/>
</dbReference>
<gene>
    <name evidence="1" type="ORF">OIU84_005458</name>
</gene>
<accession>A0AAD6JY04</accession>